<dbReference type="RefSeq" id="WP_168083767.1">
    <property type="nucleotide sequence ID" value="NZ_JAAVJI010000004.1"/>
</dbReference>
<keyword evidence="2" id="KW-1185">Reference proteome</keyword>
<reference evidence="1 2" key="1">
    <citation type="submission" date="2020-03" db="EMBL/GenBank/DDBJ databases">
        <authorList>
            <person name="Wang L."/>
            <person name="He N."/>
            <person name="Li Y."/>
            <person name="Fang Y."/>
            <person name="Zhang F."/>
        </authorList>
    </citation>
    <scope>NUCLEOTIDE SEQUENCE [LARGE SCALE GENOMIC DNA]</scope>
    <source>
        <strain evidence="2">hsmgli-8</strain>
    </source>
</reference>
<sequence length="218" mass="23826">MTPLPFDESTLKIRKMFPTPLVSCRLPEAEALNARLMTAIFEEEARSRGVQHSNQGGWQSDADFATWSGEAGAQLLAFAQDMARSLTAVHTQDNALVHATFDWHFNAWANINRAGDSNGVHGHAGAFWSAVYWVDDGGRGEDPTIGGDLEFLDPRGLVASAYRPELRMRIEECVAAGCATTEAASSGTLVMFPSWLLHSVRPFKGTRPRVSIAFNFGL</sequence>
<dbReference type="Proteomes" id="UP000746535">
    <property type="component" value="Unassembled WGS sequence"/>
</dbReference>
<protein>
    <recommendedName>
        <fullName evidence="3">Phytanoyl-CoA dioxygenase (PhyH)</fullName>
    </recommendedName>
</protein>
<dbReference type="EMBL" id="JAAVJI010000004">
    <property type="protein sequence ID" value="NJP01202.1"/>
    <property type="molecule type" value="Genomic_DNA"/>
</dbReference>
<evidence type="ECO:0000313" key="1">
    <source>
        <dbReference type="EMBL" id="NJP01202.1"/>
    </source>
</evidence>
<dbReference type="Gene3D" id="2.60.120.620">
    <property type="entry name" value="q2cbj1_9rhob like domain"/>
    <property type="match status" value="1"/>
</dbReference>
<evidence type="ECO:0000313" key="2">
    <source>
        <dbReference type="Proteomes" id="UP000746535"/>
    </source>
</evidence>
<name>A0ABX0YE58_9PSED</name>
<gene>
    <name evidence="1" type="ORF">HBH25_10030</name>
</gene>
<proteinExistence type="predicted"/>
<organism evidence="1 2">
    <name type="scientific">Pseudomonas quercus</name>
    <dbReference type="NCBI Taxonomy" id="2722792"/>
    <lineage>
        <taxon>Bacteria</taxon>
        <taxon>Pseudomonadati</taxon>
        <taxon>Pseudomonadota</taxon>
        <taxon>Gammaproteobacteria</taxon>
        <taxon>Pseudomonadales</taxon>
        <taxon>Pseudomonadaceae</taxon>
        <taxon>Pseudomonas</taxon>
    </lineage>
</organism>
<dbReference type="Pfam" id="PF13759">
    <property type="entry name" value="2OG-FeII_Oxy_5"/>
    <property type="match status" value="1"/>
</dbReference>
<dbReference type="InterPro" id="IPR012668">
    <property type="entry name" value="CHP02466"/>
</dbReference>
<evidence type="ECO:0008006" key="3">
    <source>
        <dbReference type="Google" id="ProtNLM"/>
    </source>
</evidence>
<accession>A0ABX0YE58</accession>
<comment type="caution">
    <text evidence="1">The sequence shown here is derived from an EMBL/GenBank/DDBJ whole genome shotgun (WGS) entry which is preliminary data.</text>
</comment>